<feature type="compositionally biased region" description="Gly residues" evidence="1">
    <location>
        <begin position="1"/>
        <end position="11"/>
    </location>
</feature>
<dbReference type="RefSeq" id="XP_018276539.1">
    <property type="nucleotide sequence ID" value="XM_018419687.1"/>
</dbReference>
<protein>
    <submittedName>
        <fullName evidence="2">Uncharacterized protein</fullName>
    </submittedName>
</protein>
<evidence type="ECO:0000256" key="1">
    <source>
        <dbReference type="SAM" id="MobiDB-lite"/>
    </source>
</evidence>
<name>A0A0J0XG46_9TREE</name>
<dbReference type="EMBL" id="KQ087243">
    <property type="protein sequence ID" value="KLT40048.1"/>
    <property type="molecule type" value="Genomic_DNA"/>
</dbReference>
<dbReference type="AlphaFoldDB" id="A0A0J0XG46"/>
<dbReference type="GeneID" id="28980290"/>
<evidence type="ECO:0000313" key="3">
    <source>
        <dbReference type="Proteomes" id="UP000053611"/>
    </source>
</evidence>
<proteinExistence type="predicted"/>
<feature type="region of interest" description="Disordered" evidence="1">
    <location>
        <begin position="1"/>
        <end position="69"/>
    </location>
</feature>
<keyword evidence="3" id="KW-1185">Reference proteome</keyword>
<evidence type="ECO:0000313" key="2">
    <source>
        <dbReference type="EMBL" id="KLT40048.1"/>
    </source>
</evidence>
<reference evidence="2 3" key="1">
    <citation type="submission" date="2015-03" db="EMBL/GenBank/DDBJ databases">
        <title>Genomics and transcriptomics of the oil-accumulating basidiomycete yeast T. oleaginosus allow insights into substrate utilization and the diverse evolutionary trajectories of mating systems in fungi.</title>
        <authorList>
            <consortium name="DOE Joint Genome Institute"/>
            <person name="Kourist R."/>
            <person name="Kracht O."/>
            <person name="Bracharz F."/>
            <person name="Lipzen A."/>
            <person name="Nolan M."/>
            <person name="Ohm R."/>
            <person name="Grigoriev I."/>
            <person name="Sun S."/>
            <person name="Heitman J."/>
            <person name="Bruck T."/>
            <person name="Nowrousian M."/>
        </authorList>
    </citation>
    <scope>NUCLEOTIDE SEQUENCE [LARGE SCALE GENOMIC DNA]</scope>
    <source>
        <strain evidence="2 3">IBC0246</strain>
    </source>
</reference>
<dbReference type="Proteomes" id="UP000053611">
    <property type="component" value="Unassembled WGS sequence"/>
</dbReference>
<accession>A0A0J0XG46</accession>
<organism evidence="2 3">
    <name type="scientific">Cutaneotrichosporon oleaginosum</name>
    <dbReference type="NCBI Taxonomy" id="879819"/>
    <lineage>
        <taxon>Eukaryota</taxon>
        <taxon>Fungi</taxon>
        <taxon>Dikarya</taxon>
        <taxon>Basidiomycota</taxon>
        <taxon>Agaricomycotina</taxon>
        <taxon>Tremellomycetes</taxon>
        <taxon>Trichosporonales</taxon>
        <taxon>Trichosporonaceae</taxon>
        <taxon>Cutaneotrichosporon</taxon>
    </lineage>
</organism>
<gene>
    <name evidence="2" type="ORF">CC85DRAFT_165474</name>
</gene>
<sequence>MRSGEGRGAAGGRRWQTRECDGARPGPPGVELLVVGAEARSGGEDGRDTTQANCHPRRHATRANCHPSTISSTPAMARSLFVSYLLYGSICFLYPLRADARRPSRGQGGGCAQVPSRAYLRIASAPTRVCVNTTAPHVQLTRRPADWSTCHAGAAMPTAVSFPLHPRTASRGVKPTSL</sequence>